<comment type="caution">
    <text evidence="2">The sequence shown here is derived from an EMBL/GenBank/DDBJ whole genome shotgun (WGS) entry which is preliminary data.</text>
</comment>
<keyword evidence="3" id="KW-1185">Reference proteome</keyword>
<protein>
    <submittedName>
        <fullName evidence="2">Uncharacterized protein</fullName>
    </submittedName>
</protein>
<gene>
    <name evidence="2" type="ORF">RRG08_013918</name>
</gene>
<feature type="compositionally biased region" description="Polar residues" evidence="1">
    <location>
        <begin position="72"/>
        <end position="81"/>
    </location>
</feature>
<sequence length="140" mass="15726">EAQKLSMESVTCAKLSDPPKRKTRKSVEDMRAYWRDKKRLEREAMTEEQKQAVRRRENEQYKLRKALKSTGIHAQTTSAPTLSPPGEIPSPAGEVLSQDQTALIHRLILASMHVAKLPTSTTIPVSIANKTCQTQVIEMS</sequence>
<feature type="region of interest" description="Disordered" evidence="1">
    <location>
        <begin position="1"/>
        <end position="29"/>
    </location>
</feature>
<feature type="non-terminal residue" evidence="2">
    <location>
        <position position="1"/>
    </location>
</feature>
<feature type="region of interest" description="Disordered" evidence="1">
    <location>
        <begin position="67"/>
        <end position="94"/>
    </location>
</feature>
<evidence type="ECO:0000256" key="1">
    <source>
        <dbReference type="SAM" id="MobiDB-lite"/>
    </source>
</evidence>
<organism evidence="2 3">
    <name type="scientific">Elysia crispata</name>
    <name type="common">lettuce slug</name>
    <dbReference type="NCBI Taxonomy" id="231223"/>
    <lineage>
        <taxon>Eukaryota</taxon>
        <taxon>Metazoa</taxon>
        <taxon>Spiralia</taxon>
        <taxon>Lophotrochozoa</taxon>
        <taxon>Mollusca</taxon>
        <taxon>Gastropoda</taxon>
        <taxon>Heterobranchia</taxon>
        <taxon>Euthyneura</taxon>
        <taxon>Panpulmonata</taxon>
        <taxon>Sacoglossa</taxon>
        <taxon>Placobranchoidea</taxon>
        <taxon>Plakobranchidae</taxon>
        <taxon>Elysia</taxon>
    </lineage>
</organism>
<dbReference type="Proteomes" id="UP001283361">
    <property type="component" value="Unassembled WGS sequence"/>
</dbReference>
<dbReference type="AlphaFoldDB" id="A0AAE1B1A7"/>
<accession>A0AAE1B1A7</accession>
<dbReference type="EMBL" id="JAWDGP010000804">
    <property type="protein sequence ID" value="KAK3797076.1"/>
    <property type="molecule type" value="Genomic_DNA"/>
</dbReference>
<name>A0AAE1B1A7_9GAST</name>
<reference evidence="2" key="1">
    <citation type="journal article" date="2023" name="G3 (Bethesda)">
        <title>A reference genome for the long-term kleptoplast-retaining sea slug Elysia crispata morphotype clarki.</title>
        <authorList>
            <person name="Eastman K.E."/>
            <person name="Pendleton A.L."/>
            <person name="Shaikh M.A."/>
            <person name="Suttiyut T."/>
            <person name="Ogas R."/>
            <person name="Tomko P."/>
            <person name="Gavelis G."/>
            <person name="Widhalm J.R."/>
            <person name="Wisecaver J.H."/>
        </authorList>
    </citation>
    <scope>NUCLEOTIDE SEQUENCE</scope>
    <source>
        <strain evidence="2">ECLA1</strain>
    </source>
</reference>
<evidence type="ECO:0000313" key="2">
    <source>
        <dbReference type="EMBL" id="KAK3797076.1"/>
    </source>
</evidence>
<proteinExistence type="predicted"/>
<evidence type="ECO:0000313" key="3">
    <source>
        <dbReference type="Proteomes" id="UP001283361"/>
    </source>
</evidence>
<feature type="compositionally biased region" description="Basic and acidic residues" evidence="1">
    <location>
        <begin position="17"/>
        <end position="29"/>
    </location>
</feature>